<dbReference type="EMBL" id="VBTE01000001">
    <property type="protein sequence ID" value="TLQ09683.1"/>
    <property type="molecule type" value="Genomic_DNA"/>
</dbReference>
<keyword evidence="4" id="KW-0378">Hydrolase</keyword>
<feature type="domain" description="CAAX prenyl protease 2/Lysostaphin resistance protein A-like" evidence="3">
    <location>
        <begin position="134"/>
        <end position="218"/>
    </location>
</feature>
<keyword evidence="4" id="KW-0482">Metalloprotease</keyword>
<dbReference type="GO" id="GO:0008237">
    <property type="term" value="F:metallopeptidase activity"/>
    <property type="evidence" value="ECO:0007669"/>
    <property type="project" value="UniProtKB-KW"/>
</dbReference>
<dbReference type="InterPro" id="IPR003675">
    <property type="entry name" value="Rce1/LyrA-like_dom"/>
</dbReference>
<evidence type="ECO:0000256" key="1">
    <source>
        <dbReference type="ARBA" id="ARBA00009067"/>
    </source>
</evidence>
<dbReference type="Proteomes" id="UP000307201">
    <property type="component" value="Unassembled WGS sequence"/>
</dbReference>
<keyword evidence="4" id="KW-0645">Protease</keyword>
<evidence type="ECO:0000259" key="3">
    <source>
        <dbReference type="Pfam" id="PF02517"/>
    </source>
</evidence>
<gene>
    <name evidence="4" type="ORF">FEZ48_00625</name>
</gene>
<dbReference type="STRING" id="191770.SAMN04488013_12243"/>
<keyword evidence="2" id="KW-0812">Transmembrane</keyword>
<protein>
    <submittedName>
        <fullName evidence="4">CPBP family intramembrane metalloprotease</fullName>
    </submittedName>
</protein>
<dbReference type="GO" id="GO:0006508">
    <property type="term" value="P:proteolysis"/>
    <property type="evidence" value="ECO:0007669"/>
    <property type="project" value="UniProtKB-KW"/>
</dbReference>
<name>A0A5R9C8D8_9LACT</name>
<keyword evidence="2" id="KW-1133">Transmembrane helix</keyword>
<evidence type="ECO:0000256" key="2">
    <source>
        <dbReference type="SAM" id="Phobius"/>
    </source>
</evidence>
<proteinExistence type="inferred from homology"/>
<dbReference type="GO" id="GO:0004175">
    <property type="term" value="F:endopeptidase activity"/>
    <property type="evidence" value="ECO:0007669"/>
    <property type="project" value="UniProtKB-ARBA"/>
</dbReference>
<dbReference type="AlphaFoldDB" id="A0A5R9C8D8"/>
<feature type="transmembrane region" description="Helical" evidence="2">
    <location>
        <begin position="209"/>
        <end position="228"/>
    </location>
</feature>
<evidence type="ECO:0000313" key="5">
    <source>
        <dbReference type="Proteomes" id="UP000307201"/>
    </source>
</evidence>
<reference evidence="4 5" key="1">
    <citation type="submission" date="2019-05" db="EMBL/GenBank/DDBJ databases">
        <title>The metagenome of a microbial culture collection derived from dairy environment covers the genomic content of the human microbiome.</title>
        <authorList>
            <person name="Roder T."/>
            <person name="Wuthrich D."/>
            <person name="Sattari Z."/>
            <person name="Von Ah U."/>
            <person name="Bar C."/>
            <person name="Ronchi F."/>
            <person name="Macpherson A.J."/>
            <person name="Ganal-Vonarburg S.C."/>
            <person name="Bruggmann R."/>
            <person name="Vergeres G."/>
        </authorList>
    </citation>
    <scope>NUCLEOTIDE SEQUENCE [LARGE SCALE GENOMIC DNA]</scope>
    <source>
        <strain evidence="4 5">FAM 24235</strain>
    </source>
</reference>
<sequence length="229" mass="25730">MRMNLLEQSHKKTALQIILLYIFVQLATVLAGQLLPEFLPERFLTEGVIWSQLILFTLGASGVIYLTQKKDFSLSFEKPFKSNISEILLWGFIGFIFALFAQFAATLIEINFLGTPPDSQNTQNIIAIIKRYPYFLLLSSIAGPIMEEFVFRKAIFGMGLNKLGGIGAAVISSLMFAVIHFDGRILVYSTMGLVFSWLYFKTKNIWTPIIAHCLMNTVAVVANLFLIAD</sequence>
<comment type="caution">
    <text evidence="4">The sequence shown here is derived from an EMBL/GenBank/DDBJ whole genome shotgun (WGS) entry which is preliminary data.</text>
</comment>
<dbReference type="PANTHER" id="PTHR36435">
    <property type="entry name" value="SLR1288 PROTEIN"/>
    <property type="match status" value="1"/>
</dbReference>
<keyword evidence="2" id="KW-0472">Membrane</keyword>
<comment type="similarity">
    <text evidence="1">Belongs to the UPF0177 family.</text>
</comment>
<feature type="transmembrane region" description="Helical" evidence="2">
    <location>
        <begin position="87"/>
        <end position="112"/>
    </location>
</feature>
<feature type="transmembrane region" description="Helical" evidence="2">
    <location>
        <begin position="132"/>
        <end position="151"/>
    </location>
</feature>
<dbReference type="PANTHER" id="PTHR36435:SF1">
    <property type="entry name" value="CAAX AMINO TERMINAL PROTEASE FAMILY PROTEIN"/>
    <property type="match status" value="1"/>
</dbReference>
<dbReference type="InterPro" id="IPR052710">
    <property type="entry name" value="CAAX_protease"/>
</dbReference>
<dbReference type="OrthoDB" id="2194912at2"/>
<dbReference type="Pfam" id="PF02517">
    <property type="entry name" value="Rce1-like"/>
    <property type="match status" value="1"/>
</dbReference>
<feature type="transmembrane region" description="Helical" evidence="2">
    <location>
        <begin position="163"/>
        <end position="179"/>
    </location>
</feature>
<dbReference type="GO" id="GO:0080120">
    <property type="term" value="P:CAAX-box protein maturation"/>
    <property type="evidence" value="ECO:0007669"/>
    <property type="project" value="UniProtKB-ARBA"/>
</dbReference>
<evidence type="ECO:0000313" key="4">
    <source>
        <dbReference type="EMBL" id="TLQ09683.1"/>
    </source>
</evidence>
<accession>A0A5R9C8D8</accession>
<feature type="transmembrane region" description="Helical" evidence="2">
    <location>
        <begin position="47"/>
        <end position="66"/>
    </location>
</feature>
<organism evidence="4 5">
    <name type="scientific">Marinilactibacillus psychrotolerans</name>
    <dbReference type="NCBI Taxonomy" id="191770"/>
    <lineage>
        <taxon>Bacteria</taxon>
        <taxon>Bacillati</taxon>
        <taxon>Bacillota</taxon>
        <taxon>Bacilli</taxon>
        <taxon>Lactobacillales</taxon>
        <taxon>Carnobacteriaceae</taxon>
        <taxon>Marinilactibacillus</taxon>
    </lineage>
</organism>